<sequence length="191" mass="21151">MKYRKYLLVAAALVVIGATSIKPAMAYFTDSHQASGTVTVHLGDLEITPKEDAKEWVKDITVTNTGDYDVFVRVKAICGSQYGVKFTSGNDWSYNADDGYYYYNKMLAKKDVSSVLKLTIEPPKGLDYDTFNVVIVQEAAKAVYAKDENGNKTDKLVAAWDDVIMKQDVFNAKFHDNTETQTDSTGEGGNN</sequence>
<feature type="signal peptide" evidence="1">
    <location>
        <begin position="1"/>
        <end position="26"/>
    </location>
</feature>
<accession>A0A1H7FFV5</accession>
<name>A0A1H7FFV5_9FIRM</name>
<keyword evidence="1" id="KW-0732">Signal</keyword>
<evidence type="ECO:0008006" key="4">
    <source>
        <dbReference type="Google" id="ProtNLM"/>
    </source>
</evidence>
<evidence type="ECO:0000313" key="2">
    <source>
        <dbReference type="EMBL" id="SEK22990.1"/>
    </source>
</evidence>
<dbReference type="AlphaFoldDB" id="A0A1H7FFV5"/>
<organism evidence="2 3">
    <name type="scientific">Pseudobutyrivibrio ruminis</name>
    <dbReference type="NCBI Taxonomy" id="46206"/>
    <lineage>
        <taxon>Bacteria</taxon>
        <taxon>Bacillati</taxon>
        <taxon>Bacillota</taxon>
        <taxon>Clostridia</taxon>
        <taxon>Lachnospirales</taxon>
        <taxon>Lachnospiraceae</taxon>
        <taxon>Pseudobutyrivibrio</taxon>
    </lineage>
</organism>
<protein>
    <recommendedName>
        <fullName evidence="4">SipW-cognate class signal peptide</fullName>
    </recommendedName>
</protein>
<proteinExistence type="predicted"/>
<reference evidence="3" key="1">
    <citation type="submission" date="2016-10" db="EMBL/GenBank/DDBJ databases">
        <authorList>
            <person name="Varghese N."/>
        </authorList>
    </citation>
    <scope>NUCLEOTIDE SEQUENCE [LARGE SCALE GENOMIC DNA]</scope>
    <source>
        <strain evidence="3">ACV-9</strain>
    </source>
</reference>
<feature type="chain" id="PRO_5010212964" description="SipW-cognate class signal peptide" evidence="1">
    <location>
        <begin position="27"/>
        <end position="191"/>
    </location>
</feature>
<dbReference type="Proteomes" id="UP000182321">
    <property type="component" value="Unassembled WGS sequence"/>
</dbReference>
<gene>
    <name evidence="2" type="ORF">SAMN02910377_00394</name>
</gene>
<dbReference type="EMBL" id="FNZX01000003">
    <property type="protein sequence ID" value="SEK22990.1"/>
    <property type="molecule type" value="Genomic_DNA"/>
</dbReference>
<evidence type="ECO:0000313" key="3">
    <source>
        <dbReference type="Proteomes" id="UP000182321"/>
    </source>
</evidence>
<dbReference type="RefSeq" id="WP_033153801.1">
    <property type="nucleotide sequence ID" value="NZ_FNZX01000003.1"/>
</dbReference>
<keyword evidence="3" id="KW-1185">Reference proteome</keyword>
<evidence type="ECO:0000256" key="1">
    <source>
        <dbReference type="SAM" id="SignalP"/>
    </source>
</evidence>